<evidence type="ECO:0000313" key="5">
    <source>
        <dbReference type="Proteomes" id="UP001498398"/>
    </source>
</evidence>
<feature type="transmembrane region" description="Helical" evidence="2">
    <location>
        <begin position="21"/>
        <end position="44"/>
    </location>
</feature>
<organism evidence="4 5">
    <name type="scientific">Marasmiellus scandens</name>
    <dbReference type="NCBI Taxonomy" id="2682957"/>
    <lineage>
        <taxon>Eukaryota</taxon>
        <taxon>Fungi</taxon>
        <taxon>Dikarya</taxon>
        <taxon>Basidiomycota</taxon>
        <taxon>Agaricomycotina</taxon>
        <taxon>Agaricomycetes</taxon>
        <taxon>Agaricomycetidae</taxon>
        <taxon>Agaricales</taxon>
        <taxon>Marasmiineae</taxon>
        <taxon>Omphalotaceae</taxon>
        <taxon>Marasmiellus</taxon>
    </lineage>
</organism>
<feature type="transmembrane region" description="Helical" evidence="2">
    <location>
        <begin position="185"/>
        <end position="212"/>
    </location>
</feature>
<dbReference type="Pfam" id="PF20152">
    <property type="entry name" value="DUF6534"/>
    <property type="match status" value="1"/>
</dbReference>
<feature type="region of interest" description="Disordered" evidence="1">
    <location>
        <begin position="291"/>
        <end position="325"/>
    </location>
</feature>
<evidence type="ECO:0000256" key="2">
    <source>
        <dbReference type="SAM" id="Phobius"/>
    </source>
</evidence>
<comment type="caution">
    <text evidence="4">The sequence shown here is derived from an EMBL/GenBank/DDBJ whole genome shotgun (WGS) entry which is preliminary data.</text>
</comment>
<dbReference type="EMBL" id="JBANRG010000022">
    <property type="protein sequence ID" value="KAK7455818.1"/>
    <property type="molecule type" value="Genomic_DNA"/>
</dbReference>
<protein>
    <recommendedName>
        <fullName evidence="3">DUF6534 domain-containing protein</fullName>
    </recommendedName>
</protein>
<feature type="transmembrane region" description="Helical" evidence="2">
    <location>
        <begin position="152"/>
        <end position="173"/>
    </location>
</feature>
<keyword evidence="5" id="KW-1185">Reference proteome</keyword>
<sequence length="325" mass="36055">MSRADVGLESSKFSIDNTFGAGLIGAFITAMLYGLTTLQTYVYFNHYPKDEMKVKSLVTNYNNPVELTESHWSLNITVLLNLLLAVLVQSFFTRQVYALCRGVVRFILTAILVISVLLHFVFGIVTVAFLFIHPDFLEFQESNLVKLAGAAPFAIFAVLSDVFIAGSLCYLLYEHRSGFRETNTIITTLIVYAVNRCLLTSAVAITEVIVFVLTPGTLWYLAIDFVIGKLYANSFLASLNSRRGLRTTPRSTTMSTSFSIATPDAFTSNANSSAPARSQVIALDTLRTDEQRDRSMEIDEFADTSTSKRSHPRVKIGTGREDYPA</sequence>
<evidence type="ECO:0000259" key="3">
    <source>
        <dbReference type="Pfam" id="PF20152"/>
    </source>
</evidence>
<feature type="transmembrane region" description="Helical" evidence="2">
    <location>
        <begin position="104"/>
        <end position="132"/>
    </location>
</feature>
<evidence type="ECO:0000313" key="4">
    <source>
        <dbReference type="EMBL" id="KAK7455818.1"/>
    </source>
</evidence>
<dbReference type="InterPro" id="IPR045339">
    <property type="entry name" value="DUF6534"/>
</dbReference>
<keyword evidence="2" id="KW-1133">Transmembrane helix</keyword>
<feature type="transmembrane region" description="Helical" evidence="2">
    <location>
        <begin position="72"/>
        <end position="92"/>
    </location>
</feature>
<proteinExistence type="predicted"/>
<feature type="transmembrane region" description="Helical" evidence="2">
    <location>
        <begin position="218"/>
        <end position="239"/>
    </location>
</feature>
<accession>A0ABR1JG09</accession>
<keyword evidence="2" id="KW-0812">Transmembrane</keyword>
<dbReference type="PANTHER" id="PTHR40465:SF1">
    <property type="entry name" value="DUF6534 DOMAIN-CONTAINING PROTEIN"/>
    <property type="match status" value="1"/>
</dbReference>
<feature type="domain" description="DUF6534" evidence="3">
    <location>
        <begin position="157"/>
        <end position="243"/>
    </location>
</feature>
<keyword evidence="2" id="KW-0472">Membrane</keyword>
<reference evidence="4 5" key="1">
    <citation type="submission" date="2024-01" db="EMBL/GenBank/DDBJ databases">
        <title>A draft genome for the cacao thread blight pathogen Marasmiellus scandens.</title>
        <authorList>
            <person name="Baruah I.K."/>
            <person name="Leung J."/>
            <person name="Bukari Y."/>
            <person name="Amoako-Attah I."/>
            <person name="Meinhardt L.W."/>
            <person name="Bailey B.A."/>
            <person name="Cohen S.P."/>
        </authorList>
    </citation>
    <scope>NUCLEOTIDE SEQUENCE [LARGE SCALE GENOMIC DNA]</scope>
    <source>
        <strain evidence="4 5">GH-19</strain>
    </source>
</reference>
<dbReference type="PANTHER" id="PTHR40465">
    <property type="entry name" value="CHROMOSOME 1, WHOLE GENOME SHOTGUN SEQUENCE"/>
    <property type="match status" value="1"/>
</dbReference>
<gene>
    <name evidence="4" type="ORF">VKT23_010852</name>
</gene>
<name>A0ABR1JG09_9AGAR</name>
<evidence type="ECO:0000256" key="1">
    <source>
        <dbReference type="SAM" id="MobiDB-lite"/>
    </source>
</evidence>
<dbReference type="Proteomes" id="UP001498398">
    <property type="component" value="Unassembled WGS sequence"/>
</dbReference>